<organism evidence="2 3">
    <name type="scientific">Burkholderia pseudomallei</name>
    <name type="common">Pseudomonas pseudomallei</name>
    <dbReference type="NCBI Taxonomy" id="28450"/>
    <lineage>
        <taxon>Bacteria</taxon>
        <taxon>Pseudomonadati</taxon>
        <taxon>Pseudomonadota</taxon>
        <taxon>Betaproteobacteria</taxon>
        <taxon>Burkholderiales</taxon>
        <taxon>Burkholderiaceae</taxon>
        <taxon>Burkholderia</taxon>
        <taxon>pseudomallei group</taxon>
    </lineage>
</organism>
<feature type="region of interest" description="Disordered" evidence="1">
    <location>
        <begin position="60"/>
        <end position="90"/>
    </location>
</feature>
<proteinExistence type="predicted"/>
<dbReference type="EMBL" id="PHRB01000056">
    <property type="protein sequence ID" value="PJO61978.1"/>
    <property type="molecule type" value="Genomic_DNA"/>
</dbReference>
<evidence type="ECO:0000256" key="1">
    <source>
        <dbReference type="SAM" id="MobiDB-lite"/>
    </source>
</evidence>
<evidence type="ECO:0000313" key="2">
    <source>
        <dbReference type="EMBL" id="PJO61978.1"/>
    </source>
</evidence>
<accession>A0AAX0U139</accession>
<sequence length="90" mass="9957">MPISVASFFDERGSGSRGRGFFVGDPRFVVEPVALTVYQRRPCAGRRSLFFVPQGLPSGRLPKKSNQKKGASLGGRQRWYCPGSRSLVRP</sequence>
<evidence type="ECO:0000313" key="3">
    <source>
        <dbReference type="Proteomes" id="UP000231878"/>
    </source>
</evidence>
<name>A0AAX0U139_BURPE</name>
<protein>
    <submittedName>
        <fullName evidence="2">Uncharacterized protein</fullName>
    </submittedName>
</protein>
<reference evidence="2 3" key="1">
    <citation type="submission" date="2017-11" db="EMBL/GenBank/DDBJ databases">
        <title>Molecular characterization of Burkholderia pseudomallei and closely related isolates from Vietnam.</title>
        <authorList>
            <person name="Ustinov D.V."/>
            <person name="Antonov A.S."/>
            <person name="Avdusheva E.F."/>
            <person name="Shpak I.M."/>
            <person name="Zakharova I.B."/>
            <person name="Thi L.A."/>
            <person name="Teteryatnikova N."/>
            <person name="Lopasteyskaya Y.A."/>
            <person name="Kuzyutina J.A."/>
            <person name="Ngo T.N."/>
            <person name="Victorov D.V."/>
        </authorList>
    </citation>
    <scope>NUCLEOTIDE SEQUENCE [LARGE SCALE GENOMIC DNA]</scope>
    <source>
        <strain evidence="2 3">V1512</strain>
    </source>
</reference>
<dbReference type="Proteomes" id="UP000231878">
    <property type="component" value="Unassembled WGS sequence"/>
</dbReference>
<comment type="caution">
    <text evidence="2">The sequence shown here is derived from an EMBL/GenBank/DDBJ whole genome shotgun (WGS) entry which is preliminary data.</text>
</comment>
<gene>
    <name evidence="2" type="ORF">CWD88_33480</name>
</gene>
<dbReference type="AlphaFoldDB" id="A0AAX0U139"/>